<dbReference type="PANTHER" id="PTHR44154:SF1">
    <property type="entry name" value="QUINONE OXIDOREDUCTASE"/>
    <property type="match status" value="1"/>
</dbReference>
<dbReference type="InterPro" id="IPR013154">
    <property type="entry name" value="ADH-like_N"/>
</dbReference>
<organism evidence="3 4">
    <name type="scientific">Mycobacterium paraense</name>
    <dbReference type="NCBI Taxonomy" id="767916"/>
    <lineage>
        <taxon>Bacteria</taxon>
        <taxon>Bacillati</taxon>
        <taxon>Actinomycetota</taxon>
        <taxon>Actinomycetes</taxon>
        <taxon>Mycobacteriales</taxon>
        <taxon>Mycobacteriaceae</taxon>
        <taxon>Mycobacterium</taxon>
        <taxon>Mycobacterium simiae complex</taxon>
    </lineage>
</organism>
<dbReference type="PANTHER" id="PTHR44154">
    <property type="entry name" value="QUINONE OXIDOREDUCTASE"/>
    <property type="match status" value="1"/>
</dbReference>
<proteinExistence type="predicted"/>
<dbReference type="InterPro" id="IPR036291">
    <property type="entry name" value="NAD(P)-bd_dom_sf"/>
</dbReference>
<dbReference type="Proteomes" id="UP000193285">
    <property type="component" value="Unassembled WGS sequence"/>
</dbReference>
<evidence type="ECO:0000313" key="3">
    <source>
        <dbReference type="EMBL" id="ORW47026.1"/>
    </source>
</evidence>
<dbReference type="Gene3D" id="3.90.180.10">
    <property type="entry name" value="Medium-chain alcohol dehydrogenases, catalytic domain"/>
    <property type="match status" value="1"/>
</dbReference>
<accession>A0A1X2AAB3</accession>
<dbReference type="GO" id="GO:0016491">
    <property type="term" value="F:oxidoreductase activity"/>
    <property type="evidence" value="ECO:0007669"/>
    <property type="project" value="InterPro"/>
</dbReference>
<dbReference type="SMART" id="SM00829">
    <property type="entry name" value="PKS_ER"/>
    <property type="match status" value="1"/>
</dbReference>
<feature type="domain" description="Enoyl reductase (ER)" evidence="2">
    <location>
        <begin position="15"/>
        <end position="308"/>
    </location>
</feature>
<evidence type="ECO:0000313" key="4">
    <source>
        <dbReference type="Proteomes" id="UP000193285"/>
    </source>
</evidence>
<evidence type="ECO:0000259" key="2">
    <source>
        <dbReference type="SMART" id="SM00829"/>
    </source>
</evidence>
<dbReference type="STRING" id="767916.AWB91_21885"/>
<dbReference type="AlphaFoldDB" id="A0A1X2AAB3"/>
<dbReference type="Gene3D" id="3.40.50.720">
    <property type="entry name" value="NAD(P)-binding Rossmann-like Domain"/>
    <property type="match status" value="1"/>
</dbReference>
<dbReference type="InterPro" id="IPR051603">
    <property type="entry name" value="Zinc-ADH_QOR/CCCR"/>
</dbReference>
<dbReference type="Pfam" id="PF08240">
    <property type="entry name" value="ADH_N"/>
    <property type="match status" value="1"/>
</dbReference>
<dbReference type="InterPro" id="IPR020843">
    <property type="entry name" value="ER"/>
</dbReference>
<dbReference type="InterPro" id="IPR011032">
    <property type="entry name" value="GroES-like_sf"/>
</dbReference>
<protein>
    <submittedName>
        <fullName evidence="3">NADPH:quinone reductase</fullName>
    </submittedName>
</protein>
<keyword evidence="1" id="KW-0521">NADP</keyword>
<comment type="caution">
    <text evidence="3">The sequence shown here is derived from an EMBL/GenBank/DDBJ whole genome shotgun (WGS) entry which is preliminary data.</text>
</comment>
<sequence length="314" mass="32440">MASAVARAVRFDRYGGRDVLYVADVDMPSPGPGEVVVEVRAAGINPGEAAIRSGALHDMFPATFPSGEGSDLAGVVTAAGPGVTEFSVGDEVLGFSLRRSSHATHAAVPADQLIRKPPEMTWETAGSLYVVGVTAYAAVRAVDPQPGETVAVSAAAGGVGGLVVQLLVLREARVLGIAGAANSGWLRAHGVVPVAYGDGLADRLREAAPNGIDAFIDLFGPEYVQLAVDLGVAPERIDTIIAFQKAGEVGAKTEGSADASTTEVLAEMAELIVTGAIDFEVAATYPLDRVADAYEELEKRHTRGKIVLLPNDSP</sequence>
<evidence type="ECO:0000256" key="1">
    <source>
        <dbReference type="ARBA" id="ARBA00022857"/>
    </source>
</evidence>
<dbReference type="OrthoDB" id="4512359at2"/>
<dbReference type="SUPFAM" id="SSF51735">
    <property type="entry name" value="NAD(P)-binding Rossmann-fold domains"/>
    <property type="match status" value="1"/>
</dbReference>
<name>A0A1X2AAB3_9MYCO</name>
<dbReference type="Pfam" id="PF13602">
    <property type="entry name" value="ADH_zinc_N_2"/>
    <property type="match status" value="1"/>
</dbReference>
<dbReference type="RefSeq" id="WP_085245057.1">
    <property type="nucleotide sequence ID" value="NZ_LQPN01000044.1"/>
</dbReference>
<gene>
    <name evidence="3" type="ORF">AWB90_13790</name>
</gene>
<reference evidence="3 4" key="1">
    <citation type="journal article" date="2015" name="Emerg. Microbes Infect.">
        <title>Characterization of 17 strains belonging to the Mycobacterium simiae complex and description of Mycobacterium paraense sp. nov.</title>
        <authorList>
            <person name="Fusco da Costa A.R."/>
            <person name="Fedrizzi T."/>
            <person name="Lopes M.L."/>
            <person name="Pecorari M."/>
            <person name="Oliveira da Costa W.L."/>
            <person name="Giacobazzi E."/>
            <person name="da Costa Bahia J.R."/>
            <person name="De Sanctis V."/>
            <person name="Batista Lima K.V."/>
            <person name="Bertorelli R."/>
            <person name="Grottola A."/>
            <person name="Fabio A."/>
            <person name="Mariottini A."/>
            <person name="Ferretti P."/>
            <person name="Di Leva F."/>
            <person name="Fregni Serpini G."/>
            <person name="Tagliazucchi S."/>
            <person name="Rumpianesi F."/>
            <person name="Jousson O."/>
            <person name="Segata N."/>
            <person name="Tortoli E."/>
        </authorList>
    </citation>
    <scope>NUCLEOTIDE SEQUENCE [LARGE SCALE GENOMIC DNA]</scope>
    <source>
        <strain evidence="3 4">IEC33</strain>
    </source>
</reference>
<dbReference type="SUPFAM" id="SSF50129">
    <property type="entry name" value="GroES-like"/>
    <property type="match status" value="1"/>
</dbReference>
<dbReference type="EMBL" id="LQPN01000044">
    <property type="protein sequence ID" value="ORW47026.1"/>
    <property type="molecule type" value="Genomic_DNA"/>
</dbReference>
<dbReference type="CDD" id="cd05289">
    <property type="entry name" value="MDR_like_2"/>
    <property type="match status" value="1"/>
</dbReference>